<dbReference type="PANTHER" id="PTHR43792">
    <property type="entry name" value="GNAT FAMILY, PUTATIVE (AFU_ORTHOLOGUE AFUA_3G00765)-RELATED-RELATED"/>
    <property type="match status" value="1"/>
</dbReference>
<dbReference type="PROSITE" id="PS51186">
    <property type="entry name" value="GNAT"/>
    <property type="match status" value="1"/>
</dbReference>
<feature type="domain" description="N-acetyltransferase" evidence="1">
    <location>
        <begin position="13"/>
        <end position="179"/>
    </location>
</feature>
<dbReference type="RefSeq" id="WP_311594032.1">
    <property type="nucleotide sequence ID" value="NZ_JAVRHV010000006.1"/>
</dbReference>
<organism evidence="2 3">
    <name type="scientific">Urechidicola vernalis</name>
    <dbReference type="NCBI Taxonomy" id="3075600"/>
    <lineage>
        <taxon>Bacteria</taxon>
        <taxon>Pseudomonadati</taxon>
        <taxon>Bacteroidota</taxon>
        <taxon>Flavobacteriia</taxon>
        <taxon>Flavobacteriales</taxon>
        <taxon>Flavobacteriaceae</taxon>
        <taxon>Urechidicola</taxon>
    </lineage>
</organism>
<reference evidence="2 3" key="1">
    <citation type="submission" date="2023-09" db="EMBL/GenBank/DDBJ databases">
        <authorList>
            <person name="Rey-Velasco X."/>
        </authorList>
    </citation>
    <scope>NUCLEOTIDE SEQUENCE [LARGE SCALE GENOMIC DNA]</scope>
    <source>
        <strain evidence="2 3">P050</strain>
    </source>
</reference>
<name>A0ABU2YA54_9FLAO</name>
<dbReference type="InterPro" id="IPR000182">
    <property type="entry name" value="GNAT_dom"/>
</dbReference>
<sequence length="184" mass="21344">MKFTLDNQETERLHFRKIQTTDFQDWLPFFENPLSFQYWDAELESPKIECKKWYAKQKHRYSHDLGGMNALIEKDTGKFVGYCGLLVQTVDGETELEIGYSLLPEFWNKGFATEAASKCRDVAFENDYTTSIISIISLTNDPSKAVALKNGMHISKQTVYNKNEVHIFRITKEEWLKLKSGKNG</sequence>
<keyword evidence="3" id="KW-1185">Reference proteome</keyword>
<proteinExistence type="predicted"/>
<dbReference type="Proteomes" id="UP001252186">
    <property type="component" value="Unassembled WGS sequence"/>
</dbReference>
<gene>
    <name evidence="2" type="ORF">RM519_11870</name>
</gene>
<dbReference type="Pfam" id="PF13302">
    <property type="entry name" value="Acetyltransf_3"/>
    <property type="match status" value="1"/>
</dbReference>
<dbReference type="EMBL" id="JAVRHV010000006">
    <property type="protein sequence ID" value="MDT0553948.1"/>
    <property type="molecule type" value="Genomic_DNA"/>
</dbReference>
<dbReference type="SUPFAM" id="SSF55729">
    <property type="entry name" value="Acyl-CoA N-acyltransferases (Nat)"/>
    <property type="match status" value="1"/>
</dbReference>
<dbReference type="InterPro" id="IPR051531">
    <property type="entry name" value="N-acetyltransferase"/>
</dbReference>
<evidence type="ECO:0000313" key="2">
    <source>
        <dbReference type="EMBL" id="MDT0553948.1"/>
    </source>
</evidence>
<dbReference type="Gene3D" id="3.40.630.30">
    <property type="match status" value="1"/>
</dbReference>
<dbReference type="InterPro" id="IPR016181">
    <property type="entry name" value="Acyl_CoA_acyltransferase"/>
</dbReference>
<accession>A0ABU2YA54</accession>
<dbReference type="PANTHER" id="PTHR43792:SF1">
    <property type="entry name" value="N-ACETYLTRANSFERASE DOMAIN-CONTAINING PROTEIN"/>
    <property type="match status" value="1"/>
</dbReference>
<evidence type="ECO:0000259" key="1">
    <source>
        <dbReference type="PROSITE" id="PS51186"/>
    </source>
</evidence>
<comment type="caution">
    <text evidence="2">The sequence shown here is derived from an EMBL/GenBank/DDBJ whole genome shotgun (WGS) entry which is preliminary data.</text>
</comment>
<protein>
    <submittedName>
        <fullName evidence="2">GNAT family N-acetyltransferase</fullName>
    </submittedName>
</protein>
<evidence type="ECO:0000313" key="3">
    <source>
        <dbReference type="Proteomes" id="UP001252186"/>
    </source>
</evidence>